<dbReference type="AlphaFoldDB" id="A0A0H4PJ38"/>
<dbReference type="KEGG" id="camu:CA2015_4815"/>
<reference evidence="1 2" key="1">
    <citation type="submission" date="2015-07" db="EMBL/GenBank/DDBJ databases">
        <authorList>
            <person name="Kim K.M."/>
        </authorList>
    </citation>
    <scope>NUCLEOTIDE SEQUENCE [LARGE SCALE GENOMIC DNA]</scope>
    <source>
        <strain evidence="1 2">KCTC 12363</strain>
    </source>
</reference>
<sequence>MGKIRFYSVIIGLLGMLLVQCQTKEKEGETKSTPTFLIDNSSLLAFEDIVSEVEFIPLMAPKDTLINLSCNVSELVVNDKIFYASRCYKDLSIHTFDLEGNHLQSWNKKGEGPGEYPSLHGLIVDNNELYISTGRGSILKYGLPAFEFKEEIQLGDYNFVPTVSFISAYNWLISSEPPGNERQEIFHVVNTESGKVNSLPILSLPYSGELNPGMFANMEEGKLLSFGLSDTIYSYQHDAIKPFVILNFGDKSISPDDFELEGEAFVEKTLLSQNYAFNTGQIDYSEGIIKFMAYGIEKNPLFDQADLSTFPFYDVFISRNTGELKMTKALLNIRNNSCSAEGYFYQAMQQTDWQRALDLGYFGKYEEKLLQSIEKLSDEEDPIILKFKVAF</sequence>
<dbReference type="STRING" id="320787.CA2015_4815"/>
<proteinExistence type="predicted"/>
<evidence type="ECO:0000313" key="1">
    <source>
        <dbReference type="EMBL" id="AKP54139.1"/>
    </source>
</evidence>
<dbReference type="Proteomes" id="UP000036520">
    <property type="component" value="Chromosome"/>
</dbReference>
<gene>
    <name evidence="1" type="ORF">CA2015_4815</name>
</gene>
<dbReference type="SUPFAM" id="SSF50969">
    <property type="entry name" value="YVTN repeat-like/Quinoprotein amine dehydrogenase"/>
    <property type="match status" value="1"/>
</dbReference>
<dbReference type="OrthoDB" id="832665at2"/>
<name>A0A0H4PJ38_9BACT</name>
<dbReference type="RefSeq" id="WP_048644155.1">
    <property type="nucleotide sequence ID" value="NZ_CP012040.1"/>
</dbReference>
<protein>
    <submittedName>
        <fullName evidence="1">Uncharacterized protein</fullName>
    </submittedName>
</protein>
<dbReference type="EMBL" id="CP012040">
    <property type="protein sequence ID" value="AKP54139.1"/>
    <property type="molecule type" value="Genomic_DNA"/>
</dbReference>
<dbReference type="InterPro" id="IPR011044">
    <property type="entry name" value="Quino_amine_DH_bsu"/>
</dbReference>
<dbReference type="Pfam" id="PF17170">
    <property type="entry name" value="DUF5128"/>
    <property type="match status" value="1"/>
</dbReference>
<accession>A0A0H4PJ38</accession>
<organism evidence="1 2">
    <name type="scientific">Cyclobacterium amurskyense</name>
    <dbReference type="NCBI Taxonomy" id="320787"/>
    <lineage>
        <taxon>Bacteria</taxon>
        <taxon>Pseudomonadati</taxon>
        <taxon>Bacteroidota</taxon>
        <taxon>Cytophagia</taxon>
        <taxon>Cytophagales</taxon>
        <taxon>Cyclobacteriaceae</taxon>
        <taxon>Cyclobacterium</taxon>
    </lineage>
</organism>
<keyword evidence="2" id="KW-1185">Reference proteome</keyword>
<evidence type="ECO:0000313" key="2">
    <source>
        <dbReference type="Proteomes" id="UP000036520"/>
    </source>
</evidence>